<protein>
    <submittedName>
        <fullName evidence="3">Methyltransferase domain-containing protein</fullName>
    </submittedName>
</protein>
<dbReference type="AlphaFoldDB" id="A0A7G9L231"/>
<accession>A0A7G9L231</accession>
<sequence>MTEPLFDMRARALRRDRAARTGPALFAHDRAFEDIIDRLAIVRRTFESALLVGSANPQWSGQLAAIAPKVTVVDPAPLFAQAAGGQAMAEDALDVEPGSFDLVVAIGTLDTVNDLPGALLRLRFALRPDGLLIGAMSGGATLPRLRDAMRAADAVSGGASPHIHPRIEPGALAGLLSAAGFAMPVVDVDRLSVSYRDFASLVRDLRAMGATNILSARPRRPVSRIALAAAAASFSSGEGERTVETFEILHFTGWSPAEQG</sequence>
<dbReference type="KEGG" id="ssau:H8M03_11885"/>
<evidence type="ECO:0000313" key="4">
    <source>
        <dbReference type="Proteomes" id="UP000515861"/>
    </source>
</evidence>
<organism evidence="3 4">
    <name type="scientific">Sphingomonas sabuli</name>
    <dbReference type="NCBI Taxonomy" id="2764186"/>
    <lineage>
        <taxon>Bacteria</taxon>
        <taxon>Pseudomonadati</taxon>
        <taxon>Pseudomonadota</taxon>
        <taxon>Alphaproteobacteria</taxon>
        <taxon>Sphingomonadales</taxon>
        <taxon>Sphingomonadaceae</taxon>
        <taxon>Sphingomonas</taxon>
    </lineage>
</organism>
<dbReference type="Pfam" id="PF13489">
    <property type="entry name" value="Methyltransf_23"/>
    <property type="match status" value="1"/>
</dbReference>
<dbReference type="EMBL" id="CP060697">
    <property type="protein sequence ID" value="QNM82680.1"/>
    <property type="molecule type" value="Genomic_DNA"/>
</dbReference>
<evidence type="ECO:0000256" key="1">
    <source>
        <dbReference type="ARBA" id="ARBA00022603"/>
    </source>
</evidence>
<evidence type="ECO:0000313" key="3">
    <source>
        <dbReference type="EMBL" id="QNM82680.1"/>
    </source>
</evidence>
<keyword evidence="4" id="KW-1185">Reference proteome</keyword>
<gene>
    <name evidence="3" type="ORF">H8M03_11885</name>
</gene>
<proteinExistence type="predicted"/>
<reference evidence="3 4" key="1">
    <citation type="submission" date="2020-08" db="EMBL/GenBank/DDBJ databases">
        <title>Sphingomonas sp. sand1-3 16S ribosomal RNA gene Genome sequencing and assembly.</title>
        <authorList>
            <person name="Kang M."/>
        </authorList>
    </citation>
    <scope>NUCLEOTIDE SEQUENCE [LARGE SCALE GENOMIC DNA]</scope>
    <source>
        <strain evidence="4">sand1-3</strain>
    </source>
</reference>
<dbReference type="Proteomes" id="UP000515861">
    <property type="component" value="Chromosome"/>
</dbReference>
<dbReference type="GO" id="GO:0008168">
    <property type="term" value="F:methyltransferase activity"/>
    <property type="evidence" value="ECO:0007669"/>
    <property type="project" value="UniProtKB-KW"/>
</dbReference>
<evidence type="ECO:0000256" key="2">
    <source>
        <dbReference type="ARBA" id="ARBA00022679"/>
    </source>
</evidence>
<keyword evidence="2 3" id="KW-0808">Transferase</keyword>
<dbReference type="RefSeq" id="WP_187479635.1">
    <property type="nucleotide sequence ID" value="NZ_CP060697.1"/>
</dbReference>
<dbReference type="PANTHER" id="PTHR13090">
    <property type="entry name" value="ARGININE-HYDROXYLASE NDUFAF5, MITOCHONDRIAL"/>
    <property type="match status" value="1"/>
</dbReference>
<dbReference type="InterPro" id="IPR050602">
    <property type="entry name" value="Malonyl-ACP_OMT"/>
</dbReference>
<dbReference type="PANTHER" id="PTHR13090:SF1">
    <property type="entry name" value="ARGININE-HYDROXYLASE NDUFAF5, MITOCHONDRIAL"/>
    <property type="match status" value="1"/>
</dbReference>
<dbReference type="SUPFAM" id="SSF53335">
    <property type="entry name" value="S-adenosyl-L-methionine-dependent methyltransferases"/>
    <property type="match status" value="1"/>
</dbReference>
<dbReference type="InterPro" id="IPR029063">
    <property type="entry name" value="SAM-dependent_MTases_sf"/>
</dbReference>
<dbReference type="GO" id="GO:0032259">
    <property type="term" value="P:methylation"/>
    <property type="evidence" value="ECO:0007669"/>
    <property type="project" value="UniProtKB-KW"/>
</dbReference>
<name>A0A7G9L231_9SPHN</name>
<keyword evidence="1 3" id="KW-0489">Methyltransferase</keyword>
<dbReference type="Gene3D" id="3.40.50.150">
    <property type="entry name" value="Vaccinia Virus protein VP39"/>
    <property type="match status" value="1"/>
</dbReference>